<dbReference type="SUPFAM" id="SSF46689">
    <property type="entry name" value="Homeodomain-like"/>
    <property type="match status" value="1"/>
</dbReference>
<organism evidence="4 5">
    <name type="scientific">Proteobacteria bacterium 228</name>
    <dbReference type="NCBI Taxonomy" id="2083153"/>
    <lineage>
        <taxon>Bacteria</taxon>
        <taxon>Pseudomonadati</taxon>
        <taxon>Pseudomonadota</taxon>
    </lineage>
</organism>
<proteinExistence type="predicted"/>
<keyword evidence="1 2" id="KW-0238">DNA-binding</keyword>
<dbReference type="OrthoDB" id="5293507at2"/>
<dbReference type="GO" id="GO:0003700">
    <property type="term" value="F:DNA-binding transcription factor activity"/>
    <property type="evidence" value="ECO:0007669"/>
    <property type="project" value="TreeGrafter"/>
</dbReference>
<comment type="caution">
    <text evidence="4">The sequence shown here is derived from an EMBL/GenBank/DDBJ whole genome shotgun (WGS) entry which is preliminary data.</text>
</comment>
<dbReference type="InterPro" id="IPR001647">
    <property type="entry name" value="HTH_TetR"/>
</dbReference>
<dbReference type="InterPro" id="IPR013573">
    <property type="entry name" value="Tscrpt_reg_YcdC_C"/>
</dbReference>
<dbReference type="AlphaFoldDB" id="A0A2S5KWV4"/>
<dbReference type="GO" id="GO:0000976">
    <property type="term" value="F:transcription cis-regulatory region binding"/>
    <property type="evidence" value="ECO:0007669"/>
    <property type="project" value="TreeGrafter"/>
</dbReference>
<feature type="DNA-binding region" description="H-T-H motif" evidence="2">
    <location>
        <begin position="40"/>
        <end position="59"/>
    </location>
</feature>
<dbReference type="Pfam" id="PF08362">
    <property type="entry name" value="TetR_C_3"/>
    <property type="match status" value="1"/>
</dbReference>
<dbReference type="InterPro" id="IPR036271">
    <property type="entry name" value="Tet_transcr_reg_TetR-rel_C_sf"/>
</dbReference>
<dbReference type="PANTHER" id="PTHR30055:SF196">
    <property type="entry name" value="HTH-TYPE TRANSCRIPTIONAL REGULATOR RUTR"/>
    <property type="match status" value="1"/>
</dbReference>
<reference evidence="4 5" key="1">
    <citation type="submission" date="2018-02" db="EMBL/GenBank/DDBJ databases">
        <title>novel marine gammaproteobacteria from coastal saline agro ecosystem.</title>
        <authorList>
            <person name="Krishnan R."/>
            <person name="Ramesh Kumar N."/>
        </authorList>
    </citation>
    <scope>NUCLEOTIDE SEQUENCE [LARGE SCALE GENOMIC DNA]</scope>
    <source>
        <strain evidence="4 5">228</strain>
    </source>
</reference>
<evidence type="ECO:0000313" key="4">
    <source>
        <dbReference type="EMBL" id="PPC78756.1"/>
    </source>
</evidence>
<dbReference type="EMBL" id="PRLP01000012">
    <property type="protein sequence ID" value="PPC78756.1"/>
    <property type="molecule type" value="Genomic_DNA"/>
</dbReference>
<sequence>MSHEYRTMKYKPGQIREDNVQKILAAGEKVFASQGFKGASMQQIADLAGIPKANLHYYFKTKDSLYLELLSRMQSLWNSALDDFTPSDDPAEVLSRWIEVKVEMGYQHPLSSKMFAMEVIQGAPHLRRHIREVTRPWFEQRIATIQQWIDHGRIAVVDPAHLIFLIWSSTQHYADYATQILTLTDQRRYRRKDIEHIKGSLIRMILAGCGLTIPERWQTVLSSQPDFLEVSPVQIELQGGNQRLA</sequence>
<feature type="domain" description="HTH tetR-type" evidence="3">
    <location>
        <begin position="17"/>
        <end position="77"/>
    </location>
</feature>
<dbReference type="Gene3D" id="1.10.357.10">
    <property type="entry name" value="Tetracycline Repressor, domain 2"/>
    <property type="match status" value="1"/>
</dbReference>
<dbReference type="Proteomes" id="UP000238196">
    <property type="component" value="Unassembled WGS sequence"/>
</dbReference>
<dbReference type="PRINTS" id="PR00455">
    <property type="entry name" value="HTHTETR"/>
</dbReference>
<dbReference type="SUPFAM" id="SSF48498">
    <property type="entry name" value="Tetracyclin repressor-like, C-terminal domain"/>
    <property type="match status" value="1"/>
</dbReference>
<gene>
    <name evidence="4" type="ORF">C4K68_04430</name>
</gene>
<dbReference type="PROSITE" id="PS50977">
    <property type="entry name" value="HTH_TETR_2"/>
    <property type="match status" value="1"/>
</dbReference>
<evidence type="ECO:0000256" key="1">
    <source>
        <dbReference type="ARBA" id="ARBA00023125"/>
    </source>
</evidence>
<protein>
    <submittedName>
        <fullName evidence="4">TetR/AcrR family transcriptional regulator</fullName>
    </submittedName>
</protein>
<evidence type="ECO:0000259" key="3">
    <source>
        <dbReference type="PROSITE" id="PS50977"/>
    </source>
</evidence>
<evidence type="ECO:0000256" key="2">
    <source>
        <dbReference type="PROSITE-ProRule" id="PRU00335"/>
    </source>
</evidence>
<dbReference type="InterPro" id="IPR009057">
    <property type="entry name" value="Homeodomain-like_sf"/>
</dbReference>
<name>A0A2S5KWV4_9PROT</name>
<evidence type="ECO:0000313" key="5">
    <source>
        <dbReference type="Proteomes" id="UP000238196"/>
    </source>
</evidence>
<dbReference type="GO" id="GO:0045892">
    <property type="term" value="P:negative regulation of DNA-templated transcription"/>
    <property type="evidence" value="ECO:0007669"/>
    <property type="project" value="InterPro"/>
</dbReference>
<dbReference type="PANTHER" id="PTHR30055">
    <property type="entry name" value="HTH-TYPE TRANSCRIPTIONAL REGULATOR RUTR"/>
    <property type="match status" value="1"/>
</dbReference>
<accession>A0A2S5KWV4</accession>
<dbReference type="Pfam" id="PF00440">
    <property type="entry name" value="TetR_N"/>
    <property type="match status" value="1"/>
</dbReference>
<dbReference type="InterPro" id="IPR050109">
    <property type="entry name" value="HTH-type_TetR-like_transc_reg"/>
</dbReference>
<dbReference type="Gene3D" id="1.10.10.60">
    <property type="entry name" value="Homeodomain-like"/>
    <property type="match status" value="1"/>
</dbReference>